<evidence type="ECO:0000256" key="5">
    <source>
        <dbReference type="ARBA" id="ARBA00035453"/>
    </source>
</evidence>
<evidence type="ECO:0000313" key="7">
    <source>
        <dbReference type="Proteomes" id="UP000694421"/>
    </source>
</evidence>
<evidence type="ECO:0000256" key="2">
    <source>
        <dbReference type="ARBA" id="ARBA00022980"/>
    </source>
</evidence>
<evidence type="ECO:0000313" key="6">
    <source>
        <dbReference type="Ensembl" id="ENSSMRP00000028427.1"/>
    </source>
</evidence>
<organism evidence="6 7">
    <name type="scientific">Salvator merianae</name>
    <name type="common">Argentine black and white tegu</name>
    <name type="synonym">Tupinambis merianae</name>
    <dbReference type="NCBI Taxonomy" id="96440"/>
    <lineage>
        <taxon>Eukaryota</taxon>
        <taxon>Metazoa</taxon>
        <taxon>Chordata</taxon>
        <taxon>Craniata</taxon>
        <taxon>Vertebrata</taxon>
        <taxon>Euteleostomi</taxon>
        <taxon>Lepidosauria</taxon>
        <taxon>Squamata</taxon>
        <taxon>Bifurcata</taxon>
        <taxon>Unidentata</taxon>
        <taxon>Episquamata</taxon>
        <taxon>Laterata</taxon>
        <taxon>Teiioidea</taxon>
        <taxon>Teiidae</taxon>
        <taxon>Salvator</taxon>
    </lineage>
</organism>
<dbReference type="GO" id="GO:0022627">
    <property type="term" value="C:cytosolic small ribosomal subunit"/>
    <property type="evidence" value="ECO:0007669"/>
    <property type="project" value="TreeGrafter"/>
</dbReference>
<evidence type="ECO:0000256" key="3">
    <source>
        <dbReference type="ARBA" id="ARBA00023274"/>
    </source>
</evidence>
<dbReference type="InterPro" id="IPR012340">
    <property type="entry name" value="NA-bd_OB-fold"/>
</dbReference>
<dbReference type="Gene3D" id="2.40.50.140">
    <property type="entry name" value="Nucleic acid-binding proteins"/>
    <property type="match status" value="1"/>
</dbReference>
<keyword evidence="7" id="KW-1185">Reference proteome</keyword>
<dbReference type="Ensembl" id="ENSSMRT00000033139.1">
    <property type="protein sequence ID" value="ENSSMRP00000028427.1"/>
    <property type="gene ID" value="ENSSMRG00000021855.1"/>
</dbReference>
<evidence type="ECO:0000256" key="4">
    <source>
        <dbReference type="ARBA" id="ARBA00035146"/>
    </source>
</evidence>
<dbReference type="Pfam" id="PF01200">
    <property type="entry name" value="Ribosomal_S28e"/>
    <property type="match status" value="1"/>
</dbReference>
<dbReference type="GO" id="GO:0030490">
    <property type="term" value="P:maturation of SSU-rRNA"/>
    <property type="evidence" value="ECO:0007669"/>
    <property type="project" value="TreeGrafter"/>
</dbReference>
<proteinExistence type="inferred from homology"/>
<reference evidence="6" key="2">
    <citation type="submission" date="2025-09" db="UniProtKB">
        <authorList>
            <consortium name="Ensembl"/>
        </authorList>
    </citation>
    <scope>IDENTIFICATION</scope>
</reference>
<keyword evidence="3" id="KW-0687">Ribonucleoprotein</keyword>
<dbReference type="GO" id="GO:0000028">
    <property type="term" value="P:ribosomal small subunit assembly"/>
    <property type="evidence" value="ECO:0007669"/>
    <property type="project" value="TreeGrafter"/>
</dbReference>
<dbReference type="GO" id="GO:0003735">
    <property type="term" value="F:structural constituent of ribosome"/>
    <property type="evidence" value="ECO:0007669"/>
    <property type="project" value="InterPro"/>
</dbReference>
<sequence>MQVSHVQPIKVAQVKVLLSRNGYQGQCTQVCMVFMDDTSRSIFCSVKGPVQKGDVLTLVKSEREARRLH</sequence>
<dbReference type="GeneTree" id="ENSGT00910000144227"/>
<reference evidence="6" key="1">
    <citation type="submission" date="2025-08" db="UniProtKB">
        <authorList>
            <consortium name="Ensembl"/>
        </authorList>
    </citation>
    <scope>IDENTIFICATION</scope>
</reference>
<dbReference type="PANTHER" id="PTHR10769:SF3">
    <property type="entry name" value="SMALL RIBOSOMAL SUBUNIT PROTEIN ES28"/>
    <property type="match status" value="1"/>
</dbReference>
<name>A0A8D0E9V7_SALMN</name>
<dbReference type="SUPFAM" id="SSF50249">
    <property type="entry name" value="Nucleic acid-binding proteins"/>
    <property type="match status" value="1"/>
</dbReference>
<protein>
    <recommendedName>
        <fullName evidence="4">Small ribosomal subunit protein eS28</fullName>
    </recommendedName>
    <alternativeName>
        <fullName evidence="5">40S ribosomal protein S28</fullName>
    </alternativeName>
</protein>
<dbReference type="GO" id="GO:0006412">
    <property type="term" value="P:translation"/>
    <property type="evidence" value="ECO:0007669"/>
    <property type="project" value="InterPro"/>
</dbReference>
<dbReference type="Proteomes" id="UP000694421">
    <property type="component" value="Unplaced"/>
</dbReference>
<dbReference type="AlphaFoldDB" id="A0A8D0E9V7"/>
<keyword evidence="2" id="KW-0689">Ribosomal protein</keyword>
<dbReference type="PANTHER" id="PTHR10769">
    <property type="entry name" value="40S RIBOSOMAL PROTEIN S28"/>
    <property type="match status" value="1"/>
</dbReference>
<dbReference type="InterPro" id="IPR000289">
    <property type="entry name" value="Ribosomal_eS28"/>
</dbReference>
<accession>A0A8D0E9V7</accession>
<evidence type="ECO:0000256" key="1">
    <source>
        <dbReference type="ARBA" id="ARBA00005943"/>
    </source>
</evidence>
<comment type="similarity">
    <text evidence="1">Belongs to the eukaryotic ribosomal protein eS28 family.</text>
</comment>